<protein>
    <recommendedName>
        <fullName evidence="1">SLH domain-containing protein</fullName>
    </recommendedName>
</protein>
<dbReference type="PANTHER" id="PTHR43308">
    <property type="entry name" value="OUTER MEMBRANE PROTEIN ALPHA-RELATED"/>
    <property type="match status" value="1"/>
</dbReference>
<dbReference type="InterPro" id="IPR008964">
    <property type="entry name" value="Invasin/intimin_cell_adhesion"/>
</dbReference>
<dbReference type="InterPro" id="IPR002372">
    <property type="entry name" value="PQQ_rpt_dom"/>
</dbReference>
<comment type="caution">
    <text evidence="2">The sequence shown here is derived from an EMBL/GenBank/DDBJ whole genome shotgun (WGS) entry which is preliminary data.</text>
</comment>
<dbReference type="Pfam" id="PF13360">
    <property type="entry name" value="PQQ_2"/>
    <property type="match status" value="1"/>
</dbReference>
<reference evidence="2 3" key="1">
    <citation type="submission" date="2019-03" db="EMBL/GenBank/DDBJ databases">
        <authorList>
            <person name="Kim M.K.M."/>
        </authorList>
    </citation>
    <scope>NUCLEOTIDE SEQUENCE [LARGE SCALE GENOMIC DNA]</scope>
    <source>
        <strain evidence="2 3">18JY21-1</strain>
    </source>
</reference>
<dbReference type="Gene3D" id="2.60.40.1080">
    <property type="match status" value="1"/>
</dbReference>
<dbReference type="Gene3D" id="2.40.10.480">
    <property type="match status" value="2"/>
</dbReference>
<dbReference type="PANTHER" id="PTHR43308:SF5">
    <property type="entry name" value="S-LAYER PROTEIN _ PEPTIDOGLYCAN ENDO-BETA-N-ACETYLGLUCOSAMINIDASE"/>
    <property type="match status" value="1"/>
</dbReference>
<dbReference type="InterPro" id="IPR003343">
    <property type="entry name" value="Big_2"/>
</dbReference>
<dbReference type="AlphaFoldDB" id="A0A4R4ENE1"/>
<dbReference type="PROSITE" id="PS51272">
    <property type="entry name" value="SLH"/>
    <property type="match status" value="2"/>
</dbReference>
<dbReference type="SUPFAM" id="SSF49373">
    <property type="entry name" value="Invasin/intimin cell-adhesion fragments"/>
    <property type="match status" value="1"/>
</dbReference>
<dbReference type="InterPro" id="IPR001119">
    <property type="entry name" value="SLH_dom"/>
</dbReference>
<evidence type="ECO:0000313" key="3">
    <source>
        <dbReference type="Proteomes" id="UP000295418"/>
    </source>
</evidence>
<organism evidence="2 3">
    <name type="scientific">Paenibacillus albiflavus</name>
    <dbReference type="NCBI Taxonomy" id="2545760"/>
    <lineage>
        <taxon>Bacteria</taxon>
        <taxon>Bacillati</taxon>
        <taxon>Bacillota</taxon>
        <taxon>Bacilli</taxon>
        <taxon>Bacillales</taxon>
        <taxon>Paenibacillaceae</taxon>
        <taxon>Paenibacillus</taxon>
    </lineage>
</organism>
<keyword evidence="3" id="KW-1185">Reference proteome</keyword>
<dbReference type="EMBL" id="SKFG01000001">
    <property type="protein sequence ID" value="TCZ81123.1"/>
    <property type="molecule type" value="Genomic_DNA"/>
</dbReference>
<dbReference type="InterPro" id="IPR051465">
    <property type="entry name" value="Cell_Envelope_Struct_Comp"/>
</dbReference>
<dbReference type="SMART" id="SM00635">
    <property type="entry name" value="BID_2"/>
    <property type="match status" value="1"/>
</dbReference>
<feature type="domain" description="SLH" evidence="1">
    <location>
        <begin position="528"/>
        <end position="591"/>
    </location>
</feature>
<dbReference type="OrthoDB" id="504962at2"/>
<dbReference type="Pfam" id="PF00395">
    <property type="entry name" value="SLH"/>
    <property type="match status" value="2"/>
</dbReference>
<feature type="domain" description="SLH" evidence="1">
    <location>
        <begin position="467"/>
        <end position="527"/>
    </location>
</feature>
<name>A0A4R4ENE1_9BACL</name>
<accession>A0A4R4ENE1</accession>
<dbReference type="Proteomes" id="UP000295418">
    <property type="component" value="Unassembled WGS sequence"/>
</dbReference>
<dbReference type="Gene3D" id="2.80.10.50">
    <property type="match status" value="1"/>
</dbReference>
<dbReference type="SUPFAM" id="SSF50998">
    <property type="entry name" value="Quinoprotein alcohol dehydrogenase-like"/>
    <property type="match status" value="1"/>
</dbReference>
<sequence>MIVNLISKRLVGLGLIVMVSLNVLPLRSVLADPIEVKPDLTIPIKLDPSILQLNKKLSLAWEYDLKQIGWSEPAVGSDGTVYMGTEYKYLTAINLEGTNRWNYNAGGEIIAISVDDTQTIYAATLKELHAINPDGTGKWIFKIDNGDPHSNFRTAPAFGPDGTIYTVFHGGSIDQLVALESDKTLKWSYRLKDSLGFENVMVGSDGTIYMNSDTKLLALKPNGTKKWEFEANKDILASPTLGPKGTIYFASDNELYAISPDGSKQWSTTFSESTYASPVVGSNGTIYISSAKRNLYAVNPDGSLKWTLPEKGYVFKSGATDSTGMIYSHTGSRYLYAINPNKSVKYTYDLGDNLVSTPLIGLNDSVYVKDTKGILHALGNYTVSTVSLSPTTLNLNKGDNSTLIADVSPRSALNKKVHWQSSNPTVAAVDNVGKVTGLTPGTAKISVQTDDGGFIAECTVTVKEATVSSPSFIDTAGNWAASAIIEGAKKEIVRGYPDGTFRPDANVTRAEFTVMLIKGIKAAEVSKALTFKDISNIGSWAAPSVAAAVNLGFIKGYPDNTFRPNDNITHAEMASMVIRASGLILETKPTSGYEDDSRIPDWVRAAATTAEQNGIIIVGGIPQHIFDSNGFATRSEAISAILSMLKVKK</sequence>
<proteinExistence type="predicted"/>
<evidence type="ECO:0000259" key="1">
    <source>
        <dbReference type="PROSITE" id="PS51272"/>
    </source>
</evidence>
<dbReference type="Pfam" id="PF02368">
    <property type="entry name" value="Big_2"/>
    <property type="match status" value="1"/>
</dbReference>
<dbReference type="SMART" id="SM00564">
    <property type="entry name" value="PQQ"/>
    <property type="match status" value="7"/>
</dbReference>
<gene>
    <name evidence="2" type="ORF">E0485_02275</name>
</gene>
<dbReference type="InterPro" id="IPR018391">
    <property type="entry name" value="PQQ_b-propeller_rpt"/>
</dbReference>
<evidence type="ECO:0000313" key="2">
    <source>
        <dbReference type="EMBL" id="TCZ81123.1"/>
    </source>
</evidence>
<dbReference type="Gene3D" id="2.40.128.630">
    <property type="match status" value="1"/>
</dbReference>
<dbReference type="InterPro" id="IPR011047">
    <property type="entry name" value="Quinoprotein_ADH-like_sf"/>
</dbReference>